<accession>A0ABP7HHT2</accession>
<keyword evidence="1" id="KW-0812">Transmembrane</keyword>
<keyword evidence="3" id="KW-1185">Reference proteome</keyword>
<organism evidence="2 3">
    <name type="scientific">Sphaerisporangium flaviroseum</name>
    <dbReference type="NCBI Taxonomy" id="509199"/>
    <lineage>
        <taxon>Bacteria</taxon>
        <taxon>Bacillati</taxon>
        <taxon>Actinomycetota</taxon>
        <taxon>Actinomycetes</taxon>
        <taxon>Streptosporangiales</taxon>
        <taxon>Streptosporangiaceae</taxon>
        <taxon>Sphaerisporangium</taxon>
    </lineage>
</organism>
<dbReference type="RefSeq" id="WP_344935555.1">
    <property type="nucleotide sequence ID" value="NZ_BAAAZR010000002.1"/>
</dbReference>
<dbReference type="Proteomes" id="UP001500888">
    <property type="component" value="Unassembled WGS sequence"/>
</dbReference>
<keyword evidence="1" id="KW-1133">Transmembrane helix</keyword>
<feature type="transmembrane region" description="Helical" evidence="1">
    <location>
        <begin position="35"/>
        <end position="52"/>
    </location>
</feature>
<gene>
    <name evidence="2" type="ORF">GCM10022226_13290</name>
</gene>
<sequence>MAKRGTTGFIAKYWGYLVFALAIWGWVAVDDKIKIAPVLIVLSLGALAYFLFKVPHQCGAINRQAKPGQDPRCRNNAKGLMFGCHLMQHKRQNFLQRMGIGKWREANRGLWINPKECLASVVALTSIVSGIGGLVVAIVKPG</sequence>
<protein>
    <submittedName>
        <fullName evidence="2">Uncharacterized protein</fullName>
    </submittedName>
</protein>
<proteinExistence type="predicted"/>
<evidence type="ECO:0000313" key="3">
    <source>
        <dbReference type="Proteomes" id="UP001500888"/>
    </source>
</evidence>
<dbReference type="EMBL" id="BAAAZR010000002">
    <property type="protein sequence ID" value="GAA3795269.1"/>
    <property type="molecule type" value="Genomic_DNA"/>
</dbReference>
<comment type="caution">
    <text evidence="2">The sequence shown here is derived from an EMBL/GenBank/DDBJ whole genome shotgun (WGS) entry which is preliminary data.</text>
</comment>
<evidence type="ECO:0000256" key="1">
    <source>
        <dbReference type="SAM" id="Phobius"/>
    </source>
</evidence>
<keyword evidence="1" id="KW-0472">Membrane</keyword>
<evidence type="ECO:0000313" key="2">
    <source>
        <dbReference type="EMBL" id="GAA3795269.1"/>
    </source>
</evidence>
<reference evidence="3" key="1">
    <citation type="journal article" date="2019" name="Int. J. Syst. Evol. Microbiol.">
        <title>The Global Catalogue of Microorganisms (GCM) 10K type strain sequencing project: providing services to taxonomists for standard genome sequencing and annotation.</title>
        <authorList>
            <consortium name="The Broad Institute Genomics Platform"/>
            <consortium name="The Broad Institute Genome Sequencing Center for Infectious Disease"/>
            <person name="Wu L."/>
            <person name="Ma J."/>
        </authorList>
    </citation>
    <scope>NUCLEOTIDE SEQUENCE [LARGE SCALE GENOMIC DNA]</scope>
    <source>
        <strain evidence="3">JCM 16908</strain>
    </source>
</reference>
<name>A0ABP7HHT2_9ACTN</name>
<feature type="transmembrane region" description="Helical" evidence="1">
    <location>
        <begin position="12"/>
        <end position="29"/>
    </location>
</feature>
<feature type="transmembrane region" description="Helical" evidence="1">
    <location>
        <begin position="117"/>
        <end position="139"/>
    </location>
</feature>